<dbReference type="Pfam" id="PF14819">
    <property type="entry name" value="QueF_N"/>
    <property type="match status" value="1"/>
</dbReference>
<comment type="subunit">
    <text evidence="5">Homodimer.</text>
</comment>
<proteinExistence type="inferred from homology"/>
<comment type="catalytic activity">
    <reaction evidence="5">
        <text>7-aminomethyl-7-carbaguanine + 2 NADP(+) = 7-cyano-7-carbaguanine + 2 NADPH + 3 H(+)</text>
        <dbReference type="Rhea" id="RHEA:13409"/>
        <dbReference type="ChEBI" id="CHEBI:15378"/>
        <dbReference type="ChEBI" id="CHEBI:45075"/>
        <dbReference type="ChEBI" id="CHEBI:57783"/>
        <dbReference type="ChEBI" id="CHEBI:58349"/>
        <dbReference type="ChEBI" id="CHEBI:58703"/>
        <dbReference type="EC" id="1.7.1.13"/>
    </reaction>
</comment>
<feature type="binding site" evidence="5">
    <location>
        <begin position="388"/>
        <end position="389"/>
    </location>
    <ligand>
        <name>NADPH</name>
        <dbReference type="ChEBI" id="CHEBI:57783"/>
    </ligand>
</feature>
<name>A0A1G6YZM0_9BURK</name>
<dbReference type="Proteomes" id="UP000198908">
    <property type="component" value="Unassembled WGS sequence"/>
</dbReference>
<comment type="function">
    <text evidence="5">Catalyzes the NADPH-dependent reduction of 7-cyano-7-deazaguanine (preQ0) to 7-aminomethyl-7-deazaguanine (preQ1).</text>
</comment>
<dbReference type="InterPro" id="IPR016428">
    <property type="entry name" value="QueF_type2"/>
</dbReference>
<feature type="binding site" evidence="5">
    <location>
        <begin position="386"/>
        <end position="388"/>
    </location>
    <ligand>
        <name>substrate</name>
    </ligand>
</feature>
<dbReference type="Pfam" id="PF14489">
    <property type="entry name" value="QueF"/>
    <property type="match status" value="1"/>
</dbReference>
<evidence type="ECO:0000256" key="4">
    <source>
        <dbReference type="ARBA" id="ARBA00023002"/>
    </source>
</evidence>
<dbReference type="PANTHER" id="PTHR31367:SF5">
    <property type="entry name" value="CYTOSOLIC 5'-NUCLEOTIDASE 1A"/>
    <property type="match status" value="1"/>
</dbReference>
<dbReference type="InterPro" id="IPR029139">
    <property type="entry name" value="QueF_N"/>
</dbReference>
<dbReference type="EMBL" id="FMYQ01000029">
    <property type="protein sequence ID" value="SDD95097.1"/>
    <property type="molecule type" value="Genomic_DNA"/>
</dbReference>
<dbReference type="EC" id="1.7.1.13" evidence="5"/>
<evidence type="ECO:0000256" key="1">
    <source>
        <dbReference type="ARBA" id="ARBA00022490"/>
    </source>
</evidence>
<feature type="active site" description="Proton donor" evidence="5">
    <location>
        <position position="494"/>
    </location>
</feature>
<dbReference type="Pfam" id="PF06189">
    <property type="entry name" value="5-nucleotidase"/>
    <property type="match status" value="1"/>
</dbReference>
<reference evidence="9" key="1">
    <citation type="submission" date="2016-09" db="EMBL/GenBank/DDBJ databases">
        <authorList>
            <person name="Varghese N."/>
            <person name="Submissions S."/>
        </authorList>
    </citation>
    <scope>NUCLEOTIDE SEQUENCE [LARGE SCALE GENOMIC DNA]</scope>
    <source>
        <strain evidence="9">TNe-862</strain>
    </source>
</reference>
<dbReference type="PANTHER" id="PTHR31367">
    <property type="entry name" value="CYTOSOLIC 5'-NUCLEOTIDASE 1 FAMILY MEMBER"/>
    <property type="match status" value="1"/>
</dbReference>
<sequence>MSVSLSDKLVVAISSRALFDFEEENRVFETGDLQAYEALQRERLNVPARPGVAFALIQKLLALNNGAHHVEVVILSRSDPISGLRAFSSCREHGLDIQRGVFTRGSEPWHYLKPLNASLFLSANPPDVRSALDAGFPAARVFPESATMAQRNAHEIRIAFDGDAVLFSDEAEQIFQSHGLGAFVSHERDNRELPLAHGPLQPLLAALNRLQKLAGANAQMRIRTALVTARSAPAHERAIRTLMAWNIEIDEAMFLGGLDKGPFLREFEPDFFFDDQIRHCESARSVTATGHVASRRDQSRNRSQRIMTPDQSPLGKPAAYTEQYDASLLFPIPRAGAREQIGIGAQLPFFGSDIWNAYELSWLNARGKPQIAIATFFIPADSPNIIESKSFKLYLGSFAQTPFESAEVVRDTIKRDVTAACGASVSLRLEQPGAFGKIPFEEFDGLSLDRLDLDTEIYQPEPTLLKAAFDEAPVEETLVSNLLKSNCPVTGQPDWGSVQIHYVGPQIDQAGLLRYIISYRNHTGFHEQCAERIFMDILRECKPDRLAVYARYTRRGGLDINPFRTNFNMPMPDNARLARQ</sequence>
<evidence type="ECO:0000313" key="8">
    <source>
        <dbReference type="EMBL" id="SDD95097.1"/>
    </source>
</evidence>
<dbReference type="UniPathway" id="UPA00392"/>
<keyword evidence="2 5" id="KW-0671">Queuosine biosynthesis</keyword>
<dbReference type="InterPro" id="IPR043133">
    <property type="entry name" value="GTP-CH-I_C/QueF"/>
</dbReference>
<keyword evidence="4 5" id="KW-0560">Oxidoreductase</keyword>
<comment type="subcellular location">
    <subcellularLocation>
        <location evidence="5">Cytoplasm</location>
    </subcellularLocation>
</comment>
<keyword evidence="1 5" id="KW-0963">Cytoplasm</keyword>
<accession>A0A1G6YZM0</accession>
<dbReference type="GO" id="GO:0033739">
    <property type="term" value="F:preQ1 synthase activity"/>
    <property type="evidence" value="ECO:0007669"/>
    <property type="project" value="UniProtKB-UniRule"/>
</dbReference>
<gene>
    <name evidence="5" type="primary">queF</name>
    <name evidence="8" type="ORF">SAMN05421548_1292</name>
</gene>
<evidence type="ECO:0000256" key="2">
    <source>
        <dbReference type="ARBA" id="ARBA00022785"/>
    </source>
</evidence>
<dbReference type="GO" id="GO:0008253">
    <property type="term" value="F:5'-nucleotidase activity"/>
    <property type="evidence" value="ECO:0007669"/>
    <property type="project" value="InterPro"/>
</dbReference>
<feature type="binding site" evidence="5">
    <location>
        <begin position="555"/>
        <end position="556"/>
    </location>
    <ligand>
        <name>NADPH</name>
        <dbReference type="ChEBI" id="CHEBI:57783"/>
    </ligand>
</feature>
<dbReference type="HAMAP" id="MF_00817">
    <property type="entry name" value="QueF_type2"/>
    <property type="match status" value="1"/>
</dbReference>
<evidence type="ECO:0000313" key="9">
    <source>
        <dbReference type="Proteomes" id="UP000198908"/>
    </source>
</evidence>
<keyword evidence="9" id="KW-1185">Reference proteome</keyword>
<dbReference type="SUPFAM" id="SSF55620">
    <property type="entry name" value="Tetrahydrobiopterin biosynthesis enzymes-like"/>
    <property type="match status" value="1"/>
</dbReference>
<evidence type="ECO:0000256" key="3">
    <source>
        <dbReference type="ARBA" id="ARBA00022857"/>
    </source>
</evidence>
<keyword evidence="3 5" id="KW-0521">NADP</keyword>
<protein>
    <recommendedName>
        <fullName evidence="5">NADPH-dependent 7-cyano-7-deazaguanine reductase</fullName>
        <ecNumber evidence="5">1.7.1.13</ecNumber>
    </recommendedName>
    <alternativeName>
        <fullName evidence="5">7-cyano-7-carbaguanine reductase</fullName>
    </alternativeName>
    <alternativeName>
        <fullName evidence="5">NADPH-dependent nitrile oxidoreductase</fullName>
    </alternativeName>
    <alternativeName>
        <fullName evidence="5">PreQ(0) reductase</fullName>
    </alternativeName>
</protein>
<dbReference type="InterPro" id="IPR010394">
    <property type="entry name" value="5-nucleotidase"/>
</dbReference>
<dbReference type="STRING" id="416944.SAMN05421548_1292"/>
<feature type="region of interest" description="Disordered" evidence="6">
    <location>
        <begin position="288"/>
        <end position="315"/>
    </location>
</feature>
<dbReference type="NCBIfam" id="TIGR03138">
    <property type="entry name" value="QueF"/>
    <property type="match status" value="1"/>
</dbReference>
<dbReference type="InterPro" id="IPR029500">
    <property type="entry name" value="QueF"/>
</dbReference>
<dbReference type="AlphaFoldDB" id="A0A1G6YZM0"/>
<dbReference type="Gene3D" id="3.30.1130.10">
    <property type="match status" value="2"/>
</dbReference>
<dbReference type="GO" id="GO:0000166">
    <property type="term" value="F:nucleotide binding"/>
    <property type="evidence" value="ECO:0007669"/>
    <property type="project" value="InterPro"/>
</dbReference>
<evidence type="ECO:0000256" key="5">
    <source>
        <dbReference type="HAMAP-Rule" id="MF_00817"/>
    </source>
</evidence>
<dbReference type="GO" id="GO:0009117">
    <property type="term" value="P:nucleotide metabolic process"/>
    <property type="evidence" value="ECO:0007669"/>
    <property type="project" value="InterPro"/>
</dbReference>
<evidence type="ECO:0000259" key="7">
    <source>
        <dbReference type="Pfam" id="PF14819"/>
    </source>
</evidence>
<dbReference type="GO" id="GO:0008616">
    <property type="term" value="P:tRNA queuosine(34) biosynthetic process"/>
    <property type="evidence" value="ECO:0007669"/>
    <property type="project" value="UniProtKB-UniRule"/>
</dbReference>
<comment type="pathway">
    <text evidence="5">tRNA modification; tRNA-queuosine biosynthesis.</text>
</comment>
<feature type="binding site" evidence="5">
    <location>
        <begin position="526"/>
        <end position="527"/>
    </location>
    <ligand>
        <name>substrate</name>
    </ligand>
</feature>
<evidence type="ECO:0000256" key="6">
    <source>
        <dbReference type="SAM" id="MobiDB-lite"/>
    </source>
</evidence>
<feature type="active site" description="Thioimide intermediate" evidence="5">
    <location>
        <position position="487"/>
    </location>
</feature>
<dbReference type="GO" id="GO:0005737">
    <property type="term" value="C:cytoplasm"/>
    <property type="evidence" value="ECO:0007669"/>
    <property type="project" value="UniProtKB-SubCell"/>
</dbReference>
<comment type="similarity">
    <text evidence="5">Belongs to the GTP cyclohydrolase I family. QueF type 2 subfamily.</text>
</comment>
<dbReference type="GO" id="GO:0000287">
    <property type="term" value="F:magnesium ion binding"/>
    <property type="evidence" value="ECO:0007669"/>
    <property type="project" value="InterPro"/>
</dbReference>
<feature type="domain" description="NADPH-dependent 7-cyano-7-deazaguanine reductase N-terminal" evidence="7">
    <location>
        <begin position="320"/>
        <end position="428"/>
    </location>
</feature>
<organism evidence="8 9">
    <name type="scientific">Paraburkholderia lycopersici</name>
    <dbReference type="NCBI Taxonomy" id="416944"/>
    <lineage>
        <taxon>Bacteria</taxon>
        <taxon>Pseudomonadati</taxon>
        <taxon>Pseudomonadota</taxon>
        <taxon>Betaproteobacteria</taxon>
        <taxon>Burkholderiales</taxon>
        <taxon>Burkholderiaceae</taxon>
        <taxon>Paraburkholderia</taxon>
    </lineage>
</organism>